<dbReference type="InterPro" id="IPR012759">
    <property type="entry name" value="RNA_pol_sigma_RpoH_proteobac"/>
</dbReference>
<dbReference type="InterPro" id="IPR000943">
    <property type="entry name" value="RNA_pol_sigma70"/>
</dbReference>
<dbReference type="NCBIfam" id="TIGR02392">
    <property type="entry name" value="rpoH_proteo"/>
    <property type="match status" value="1"/>
</dbReference>
<dbReference type="Gene3D" id="1.20.140.160">
    <property type="match status" value="1"/>
</dbReference>
<evidence type="ECO:0000256" key="7">
    <source>
        <dbReference type="HAMAP-Rule" id="MF_00961"/>
    </source>
</evidence>
<dbReference type="InterPro" id="IPR013325">
    <property type="entry name" value="RNA_pol_sigma_r2"/>
</dbReference>
<dbReference type="Pfam" id="PF00140">
    <property type="entry name" value="Sigma70_r1_2"/>
    <property type="match status" value="1"/>
</dbReference>
<evidence type="ECO:0000313" key="10">
    <source>
        <dbReference type="EMBL" id="ABV84655.1"/>
    </source>
</evidence>
<comment type="subunit">
    <text evidence="7">Interacts with the RNA polymerase core enzyme.</text>
</comment>
<dbReference type="Pfam" id="PF04542">
    <property type="entry name" value="Sigma70_r2"/>
    <property type="match status" value="1"/>
</dbReference>
<evidence type="ECO:0000259" key="9">
    <source>
        <dbReference type="PROSITE" id="PS00715"/>
    </source>
</evidence>
<keyword evidence="11" id="KW-1185">Reference proteome</keyword>
<dbReference type="Pfam" id="PF04545">
    <property type="entry name" value="Sigma70_r4"/>
    <property type="match status" value="1"/>
</dbReference>
<dbReference type="HAMAP" id="MF_00961">
    <property type="entry name" value="Sigma70_RpoH"/>
    <property type="match status" value="1"/>
</dbReference>
<dbReference type="InterPro" id="IPR050813">
    <property type="entry name" value="Sigma-70_Factor"/>
</dbReference>
<feature type="region of interest" description="Sigma-70 factor domain-2" evidence="7">
    <location>
        <begin position="70"/>
        <end position="139"/>
    </location>
</feature>
<dbReference type="InterPro" id="IPR009042">
    <property type="entry name" value="RNA_pol_sigma70_r1_2"/>
</dbReference>
<sequence length="310" mass="34987">MLDHICVSIKKIVFKVSMTNNINALAISSESGFYSYLQKINKIPSLTQEEELLLAKSYLEGNDLQAAHKLVTSHLKLVAKIASGYRTYGLPITELVSEGNIGLMQAVKKFNPELGFRLSTYAMWWIKAAIQEYILKSWSLVKMGTTAAQKKLFFSLNKVKHKITNLYSRAITTDDFAQIADELGVSVNEVSEMNTRISGPDLSLNNSINSDDAESGELIELLPETRPTPEAMAINKQNSTSKRQLLSNAMKILNDRELRILTERKLTDTPKTLDILSNEYNISKERIRQIENTAFEKIKKFILNHSREVA</sequence>
<dbReference type="InterPro" id="IPR007630">
    <property type="entry name" value="RNA_pol_sigma70_r4"/>
</dbReference>
<keyword evidence="4 7" id="KW-0731">Sigma factor</keyword>
<dbReference type="PRINTS" id="PR00046">
    <property type="entry name" value="SIGMA70FCT"/>
</dbReference>
<comment type="caution">
    <text evidence="7">Lacks conserved residue(s) required for the propagation of feature annotation.</text>
</comment>
<keyword evidence="2 7" id="KW-0805">Transcription regulation</keyword>
<dbReference type="PANTHER" id="PTHR30376:SF3">
    <property type="entry name" value="RNA POLYMERASE SIGMA FACTOR RPOH"/>
    <property type="match status" value="1"/>
</dbReference>
<dbReference type="NCBIfam" id="NF005143">
    <property type="entry name" value="PRK06596.1"/>
    <property type="match status" value="1"/>
</dbReference>
<reference evidence="10 11" key="1">
    <citation type="journal article" date="2007" name="Genome Res.">
        <title>Lateral gene transfer between obligate intracellular bacteria: evidence from the Rickettsia massiliae genome.</title>
        <authorList>
            <person name="Blanc G."/>
            <person name="Ogata H."/>
            <person name="Robert C."/>
            <person name="Audic S."/>
            <person name="Claverie J.-M."/>
            <person name="Raoult D."/>
        </authorList>
    </citation>
    <scope>NUCLEOTIDE SEQUENCE [LARGE SCALE GENOMIC DNA]</scope>
    <source>
        <strain evidence="11">Mtu5</strain>
    </source>
</reference>
<keyword evidence="1 7" id="KW-0963">Cytoplasm</keyword>
<dbReference type="SUPFAM" id="SSF88946">
    <property type="entry name" value="Sigma2 domain of RNA polymerase sigma factors"/>
    <property type="match status" value="1"/>
</dbReference>
<dbReference type="HOGENOM" id="CLU_014793_3_5_5"/>
<dbReference type="InterPro" id="IPR013324">
    <property type="entry name" value="RNA_pol_sigma_r3/r4-like"/>
</dbReference>
<dbReference type="GO" id="GO:0005737">
    <property type="term" value="C:cytoplasm"/>
    <property type="evidence" value="ECO:0007669"/>
    <property type="project" value="UniProtKB-SubCell"/>
</dbReference>
<dbReference type="SUPFAM" id="SSF88659">
    <property type="entry name" value="Sigma3 and sigma4 domains of RNA polymerase sigma factors"/>
    <property type="match status" value="1"/>
</dbReference>
<dbReference type="PROSITE" id="PS00715">
    <property type="entry name" value="SIGMA70_1"/>
    <property type="match status" value="1"/>
</dbReference>
<name>A8F169_RICM5</name>
<comment type="similarity">
    <text evidence="7">Belongs to the sigma-70 factor family. RpoH subfamily.</text>
</comment>
<dbReference type="Proteomes" id="UP000001311">
    <property type="component" value="Chromosome"/>
</dbReference>
<comment type="function">
    <text evidence="7">Sigma factors are initiation factors that promote the attachment of RNA polymerase to specific initiation sites and are then released. This sigma factor is involved in regulation of expression of heat shock genes.</text>
</comment>
<evidence type="ECO:0000256" key="6">
    <source>
        <dbReference type="ARBA" id="ARBA00023163"/>
    </source>
</evidence>
<dbReference type="GO" id="GO:0009408">
    <property type="term" value="P:response to heat"/>
    <property type="evidence" value="ECO:0007669"/>
    <property type="project" value="UniProtKB-UniRule"/>
</dbReference>
<feature type="domain" description="RNA polymerase sigma-70" evidence="9">
    <location>
        <begin position="94"/>
        <end position="107"/>
    </location>
</feature>
<evidence type="ECO:0000256" key="1">
    <source>
        <dbReference type="ARBA" id="ARBA00022490"/>
    </source>
</evidence>
<dbReference type="KEGG" id="rms:RMA_0417"/>
<dbReference type="Gene3D" id="1.20.120.1810">
    <property type="match status" value="1"/>
</dbReference>
<evidence type="ECO:0000256" key="3">
    <source>
        <dbReference type="ARBA" id="ARBA00023016"/>
    </source>
</evidence>
<gene>
    <name evidence="7 10" type="primary">rpoH</name>
    <name evidence="10" type="ordered locus">RMA_0417</name>
</gene>
<feature type="short sequence motif" description="Interaction with polymerase core subunit RpoC" evidence="7">
    <location>
        <begin position="94"/>
        <end position="97"/>
    </location>
</feature>
<evidence type="ECO:0000256" key="8">
    <source>
        <dbReference type="NCBIfam" id="TIGR02392"/>
    </source>
</evidence>
<dbReference type="InterPro" id="IPR007627">
    <property type="entry name" value="RNA_pol_sigma70_r2"/>
</dbReference>
<proteinExistence type="inferred from homology"/>
<evidence type="ECO:0000256" key="4">
    <source>
        <dbReference type="ARBA" id="ARBA00023082"/>
    </source>
</evidence>
<dbReference type="InterPro" id="IPR014284">
    <property type="entry name" value="RNA_pol_sigma-70_dom"/>
</dbReference>
<keyword evidence="6 7" id="KW-0804">Transcription</keyword>
<feature type="DNA-binding region" description="H-T-H motif" evidence="7">
    <location>
        <begin position="273"/>
        <end position="292"/>
    </location>
</feature>
<accession>A8F169</accession>
<comment type="subcellular location">
    <subcellularLocation>
        <location evidence="7">Cytoplasm</location>
    </subcellularLocation>
</comment>
<dbReference type="NCBIfam" id="TIGR02937">
    <property type="entry name" value="sigma70-ECF"/>
    <property type="match status" value="1"/>
</dbReference>
<dbReference type="PANTHER" id="PTHR30376">
    <property type="entry name" value="SIGMA FACTOR RPOH HEAT SHOCK RELATED"/>
    <property type="match status" value="1"/>
</dbReference>
<evidence type="ECO:0000256" key="2">
    <source>
        <dbReference type="ARBA" id="ARBA00023015"/>
    </source>
</evidence>
<dbReference type="GO" id="GO:0016987">
    <property type="term" value="F:sigma factor activity"/>
    <property type="evidence" value="ECO:0007669"/>
    <property type="project" value="UniProtKB-UniRule"/>
</dbReference>
<protein>
    <recommendedName>
        <fullName evidence="7 8">RNA polymerase sigma factor RpoH</fullName>
    </recommendedName>
    <alternativeName>
        <fullName evidence="7">RNA polymerase sigma-32 factor</fullName>
    </alternativeName>
</protein>
<dbReference type="EMBL" id="CP000683">
    <property type="protein sequence ID" value="ABV84655.1"/>
    <property type="molecule type" value="Genomic_DNA"/>
</dbReference>
<organism evidence="10 11">
    <name type="scientific">Rickettsia massiliae (strain Mtu5)</name>
    <dbReference type="NCBI Taxonomy" id="416276"/>
    <lineage>
        <taxon>Bacteria</taxon>
        <taxon>Pseudomonadati</taxon>
        <taxon>Pseudomonadota</taxon>
        <taxon>Alphaproteobacteria</taxon>
        <taxon>Rickettsiales</taxon>
        <taxon>Rickettsiaceae</taxon>
        <taxon>Rickettsieae</taxon>
        <taxon>Rickettsia</taxon>
        <taxon>spotted fever group</taxon>
    </lineage>
</organism>
<keyword evidence="5 7" id="KW-0238">DNA-binding</keyword>
<evidence type="ECO:0000256" key="5">
    <source>
        <dbReference type="ARBA" id="ARBA00023125"/>
    </source>
</evidence>
<dbReference type="AlphaFoldDB" id="A8F169"/>
<evidence type="ECO:0000313" key="11">
    <source>
        <dbReference type="Proteomes" id="UP000001311"/>
    </source>
</evidence>
<dbReference type="GO" id="GO:0006352">
    <property type="term" value="P:DNA-templated transcription initiation"/>
    <property type="evidence" value="ECO:0007669"/>
    <property type="project" value="UniProtKB-UniRule"/>
</dbReference>
<dbReference type="GO" id="GO:0003677">
    <property type="term" value="F:DNA binding"/>
    <property type="evidence" value="ECO:0007669"/>
    <property type="project" value="UniProtKB-UniRule"/>
</dbReference>
<keyword evidence="3 7" id="KW-0346">Stress response</keyword>